<keyword evidence="2" id="KW-0808">Transferase</keyword>
<dbReference type="FunFam" id="1.10.340.70:FF:000003">
    <property type="entry name" value="Protein CBG25708"/>
    <property type="match status" value="1"/>
</dbReference>
<dbReference type="InterPro" id="IPR050951">
    <property type="entry name" value="Retrovirus_Pol_polyprotein"/>
</dbReference>
<dbReference type="CDD" id="cd09274">
    <property type="entry name" value="RNase_HI_RT_Ty3"/>
    <property type="match status" value="1"/>
</dbReference>
<dbReference type="InterPro" id="IPR000477">
    <property type="entry name" value="RT_dom"/>
</dbReference>
<dbReference type="GO" id="GO:0016787">
    <property type="term" value="F:hydrolase activity"/>
    <property type="evidence" value="ECO:0007669"/>
    <property type="project" value="UniProtKB-KW"/>
</dbReference>
<dbReference type="Gene3D" id="3.10.10.10">
    <property type="entry name" value="HIV Type 1 Reverse Transcriptase, subunit A, domain 1"/>
    <property type="match status" value="1"/>
</dbReference>
<evidence type="ECO:0000259" key="10">
    <source>
        <dbReference type="PROSITE" id="PS50994"/>
    </source>
</evidence>
<evidence type="ECO:0000256" key="3">
    <source>
        <dbReference type="ARBA" id="ARBA00022695"/>
    </source>
</evidence>
<keyword evidence="4" id="KW-0540">Nuclease</keyword>
<feature type="region of interest" description="Disordered" evidence="8">
    <location>
        <begin position="1294"/>
        <end position="1339"/>
    </location>
</feature>
<accession>A0A1L8DIS4</accession>
<dbReference type="Gene3D" id="3.30.420.10">
    <property type="entry name" value="Ribonuclease H-like superfamily/Ribonuclease H"/>
    <property type="match status" value="1"/>
</dbReference>
<evidence type="ECO:0000256" key="7">
    <source>
        <dbReference type="ARBA" id="ARBA00022918"/>
    </source>
</evidence>
<dbReference type="FunFam" id="3.30.420.10:FF:000063">
    <property type="entry name" value="Retrovirus-related Pol polyprotein from transposon 297-like Protein"/>
    <property type="match status" value="1"/>
</dbReference>
<evidence type="ECO:0000259" key="9">
    <source>
        <dbReference type="PROSITE" id="PS50878"/>
    </source>
</evidence>
<keyword evidence="6" id="KW-0378">Hydrolase</keyword>
<dbReference type="InterPro" id="IPR041373">
    <property type="entry name" value="RT_RNaseH"/>
</dbReference>
<dbReference type="InterPro" id="IPR036397">
    <property type="entry name" value="RNaseH_sf"/>
</dbReference>
<dbReference type="GO" id="GO:0003964">
    <property type="term" value="F:RNA-directed DNA polymerase activity"/>
    <property type="evidence" value="ECO:0007669"/>
    <property type="project" value="UniProtKB-KW"/>
</dbReference>
<sequence>MERVGNLPPFQCASLQGNEARMAWVRWKRGFENVATALGETDMVKLKSLLLVAGGLELQDIFYSIPEADAVEGEGPLYNPYAIALQKLDDYFAPKRHEAFERYLFWDMKPEQDEPIERFILRLQEKAKVCNFGASDAESRAAGIIDRVLQVAPIELREKLLAVKGLNLAKMIKRVNAHQTVKSQAMQMVVGGGAMTHTQSEVNKIYHTKQSQGGRRADSEPKADVCKRCGRKHMPDKCPAMGKECLKCHLKNHFAAQCLSRTSGQGALKRKRYDQKKEGPRNNVKNEVPEPDCKKQRIRAVEDMSTMNEIKDSYIFNIGDGDEYVFCKVGGVLIEMLIDSGSAHNIIDEKTWIYMKKNGVAILKESSECHRALKAYGQDACLEILGVFEASVSVEDNGKEYRTVGEFHVVKNGSQSLLGKNTAITLQLLVVGLPSKRENSFTSTVNIVKDMKWTPFPKIKGIKINIPIDDSVTPVHQHPRRPPVALMKKIEDRLEQLLRLDIIEEVKGYSPWLSPIVIAPKGLDDIRLCVDMRRANEAILRQHYIMPTFEDFLPHLTKAKFFSRIDIKDAFHQVELCKACRHITTFITHLGVFRYKRLMYGLVDASEIYQSIMVQLLAGCLNALVYVDDIIVFGKDEAEHDAALKKVLDTLKEYNVLLNQEKCCFKVKQVTFLGHTISEDGIKPTEGKIEAIQSFRAPQTKEELRSFLGLVNYLSRFLKDCATVNHTLRELTRTDTTFKWEEVHEKAFQELKEMISKCETLSFFDNLRRTRVIADASPVGLGAVLVQFDSKEIAHIIAYASKSLSKIEKKYCQTEREALALVWAVEKFAVYLIGRIFELETDHKPLEAIFKPVSRPCARIERWVLRLQSFRYRVVYKKGSLNIADPLSRLSEGKEEGTFDGDDEYMVRAIMESAAMDFSEIEMSATHDAEMGSLRDALMTGNWKENTKPYHVFKDELGVMGNVVIRGDKIVVPQDLRARMLDLGHEGHPGMSAMKRRLRDRVWWPRMDSEIEKYVRRCEGCRLVSNPDHPEPMMRRELPSGPWIDVAADFMGPLPSGEYLFVIIDYYSRYMEIEIMSKITAAETTKRLRKIFLRLGNPITMTVDNGRQLVGREMEDFCAERKILLNNTTPYWPQQNGEVERQNRSLLKRLRISHAQGRNWKQDLEKYLLQYYTTPHSTTGKTPTELAYGRTIRGKIPSLKDVQSQPPPTEVSDRDRIQKQKGKEAEDKKRGAKRSEIEVGDVVLLKNVLPGNKLTTPFAPQKFVVIEKKGATAIVKGVESGKEYRRNVSHLKKVYGDEDVHQEVSAPDDDEETAGAQDEDQQVRGKRVTRPPKKLLDYV</sequence>
<dbReference type="SUPFAM" id="SSF53098">
    <property type="entry name" value="Ribonuclease H-like"/>
    <property type="match status" value="1"/>
</dbReference>
<proteinExistence type="predicted"/>
<feature type="region of interest" description="Disordered" evidence="8">
    <location>
        <begin position="267"/>
        <end position="292"/>
    </location>
</feature>
<dbReference type="InterPro" id="IPR041588">
    <property type="entry name" value="Integrase_H2C2"/>
</dbReference>
<dbReference type="PANTHER" id="PTHR37984:SF11">
    <property type="entry name" value="INTEGRASE CATALYTIC DOMAIN-CONTAINING PROTEIN"/>
    <property type="match status" value="1"/>
</dbReference>
<dbReference type="SUPFAM" id="SSF50630">
    <property type="entry name" value="Acid proteases"/>
    <property type="match status" value="1"/>
</dbReference>
<dbReference type="PROSITE" id="PS50878">
    <property type="entry name" value="RT_POL"/>
    <property type="match status" value="1"/>
</dbReference>
<dbReference type="EC" id="2.7.7.49" evidence="1"/>
<feature type="domain" description="Reverse transcriptase" evidence="9">
    <location>
        <begin position="500"/>
        <end position="677"/>
    </location>
</feature>
<dbReference type="Pfam" id="PF00665">
    <property type="entry name" value="rve"/>
    <property type="match status" value="1"/>
</dbReference>
<dbReference type="Pfam" id="PF17917">
    <property type="entry name" value="RT_RNaseH"/>
    <property type="match status" value="1"/>
</dbReference>
<organism evidence="11">
    <name type="scientific">Nyssomyia neivai</name>
    <dbReference type="NCBI Taxonomy" id="330878"/>
    <lineage>
        <taxon>Eukaryota</taxon>
        <taxon>Metazoa</taxon>
        <taxon>Ecdysozoa</taxon>
        <taxon>Arthropoda</taxon>
        <taxon>Hexapoda</taxon>
        <taxon>Insecta</taxon>
        <taxon>Pterygota</taxon>
        <taxon>Neoptera</taxon>
        <taxon>Endopterygota</taxon>
        <taxon>Diptera</taxon>
        <taxon>Nematocera</taxon>
        <taxon>Psychodoidea</taxon>
        <taxon>Psychodidae</taxon>
        <taxon>Nyssomyia</taxon>
    </lineage>
</organism>
<protein>
    <recommendedName>
        <fullName evidence="1">RNA-directed DNA polymerase</fullName>
        <ecNumber evidence="1">2.7.7.49</ecNumber>
    </recommendedName>
</protein>
<dbReference type="CDD" id="cd01647">
    <property type="entry name" value="RT_LTR"/>
    <property type="match status" value="1"/>
</dbReference>
<feature type="compositionally biased region" description="Basic residues" evidence="8">
    <location>
        <begin position="1324"/>
        <end position="1333"/>
    </location>
</feature>
<dbReference type="InterPro" id="IPR021109">
    <property type="entry name" value="Peptidase_aspartic_dom_sf"/>
</dbReference>
<feature type="compositionally biased region" description="Acidic residues" evidence="8">
    <location>
        <begin position="1306"/>
        <end position="1320"/>
    </location>
</feature>
<evidence type="ECO:0000256" key="5">
    <source>
        <dbReference type="ARBA" id="ARBA00022759"/>
    </source>
</evidence>
<dbReference type="GO" id="GO:0003676">
    <property type="term" value="F:nucleic acid binding"/>
    <property type="evidence" value="ECO:0007669"/>
    <property type="project" value="InterPro"/>
</dbReference>
<dbReference type="Gene3D" id="3.30.70.270">
    <property type="match status" value="2"/>
</dbReference>
<dbReference type="Gene3D" id="1.10.340.70">
    <property type="match status" value="1"/>
</dbReference>
<evidence type="ECO:0000256" key="2">
    <source>
        <dbReference type="ARBA" id="ARBA00022679"/>
    </source>
</evidence>
<dbReference type="GO" id="GO:0004519">
    <property type="term" value="F:endonuclease activity"/>
    <property type="evidence" value="ECO:0007669"/>
    <property type="project" value="UniProtKB-KW"/>
</dbReference>
<dbReference type="PANTHER" id="PTHR37984">
    <property type="entry name" value="PROTEIN CBG26694"/>
    <property type="match status" value="1"/>
</dbReference>
<name>A0A1L8DIS4_9DIPT</name>
<dbReference type="PROSITE" id="PS50994">
    <property type="entry name" value="INTEGRASE"/>
    <property type="match status" value="1"/>
</dbReference>
<dbReference type="InterPro" id="IPR012337">
    <property type="entry name" value="RNaseH-like_sf"/>
</dbReference>
<dbReference type="Pfam" id="PF17921">
    <property type="entry name" value="Integrase_H2C2"/>
    <property type="match status" value="1"/>
</dbReference>
<dbReference type="EMBL" id="GFDF01007705">
    <property type="protein sequence ID" value="JAV06379.1"/>
    <property type="molecule type" value="Transcribed_RNA"/>
</dbReference>
<dbReference type="InterPro" id="IPR001584">
    <property type="entry name" value="Integrase_cat-core"/>
</dbReference>
<dbReference type="InterPro" id="IPR043128">
    <property type="entry name" value="Rev_trsase/Diguanyl_cyclase"/>
</dbReference>
<evidence type="ECO:0000256" key="8">
    <source>
        <dbReference type="SAM" id="MobiDB-lite"/>
    </source>
</evidence>
<evidence type="ECO:0000256" key="6">
    <source>
        <dbReference type="ARBA" id="ARBA00022801"/>
    </source>
</evidence>
<dbReference type="FunFam" id="3.30.70.270:FF:000023">
    <property type="entry name" value="Pol"/>
    <property type="match status" value="1"/>
</dbReference>
<feature type="region of interest" description="Disordered" evidence="8">
    <location>
        <begin position="1196"/>
        <end position="1233"/>
    </location>
</feature>
<reference evidence="11" key="1">
    <citation type="submission" date="2016-12" db="EMBL/GenBank/DDBJ databases">
        <title>An insight into the sialome and mialome of the sand fly, Nyssomyia neivai.</title>
        <authorList>
            <person name="Sebastian V."/>
            <person name="Goulart T.M."/>
            <person name="Oliveira W."/>
            <person name="Calvo E."/>
            <person name="Oliveira L.F."/>
            <person name="Pinto M.C."/>
            <person name="Rosselino A.M."/>
            <person name="Ribeiro J.M."/>
        </authorList>
    </citation>
    <scope>NUCLEOTIDE SEQUENCE</scope>
</reference>
<dbReference type="Gene3D" id="2.40.70.10">
    <property type="entry name" value="Acid Proteases"/>
    <property type="match status" value="1"/>
</dbReference>
<feature type="domain" description="Integrase catalytic" evidence="10">
    <location>
        <begin position="1038"/>
        <end position="1191"/>
    </location>
</feature>
<feature type="compositionally biased region" description="Basic and acidic residues" evidence="8">
    <location>
        <begin position="1211"/>
        <end position="1233"/>
    </location>
</feature>
<dbReference type="Pfam" id="PF00078">
    <property type="entry name" value="RVT_1"/>
    <property type="match status" value="1"/>
</dbReference>
<keyword evidence="5" id="KW-0255">Endonuclease</keyword>
<evidence type="ECO:0000256" key="1">
    <source>
        <dbReference type="ARBA" id="ARBA00012493"/>
    </source>
</evidence>
<dbReference type="InterPro" id="IPR043502">
    <property type="entry name" value="DNA/RNA_pol_sf"/>
</dbReference>
<keyword evidence="3" id="KW-0548">Nucleotidyltransferase</keyword>
<evidence type="ECO:0000256" key="4">
    <source>
        <dbReference type="ARBA" id="ARBA00022722"/>
    </source>
</evidence>
<keyword evidence="7" id="KW-0695">RNA-directed DNA polymerase</keyword>
<dbReference type="GO" id="GO:0015074">
    <property type="term" value="P:DNA integration"/>
    <property type="evidence" value="ECO:0007669"/>
    <property type="project" value="InterPro"/>
</dbReference>
<dbReference type="SUPFAM" id="SSF56672">
    <property type="entry name" value="DNA/RNA polymerases"/>
    <property type="match status" value="1"/>
</dbReference>
<dbReference type="GO" id="GO:0042575">
    <property type="term" value="C:DNA polymerase complex"/>
    <property type="evidence" value="ECO:0007669"/>
    <property type="project" value="UniProtKB-ARBA"/>
</dbReference>
<evidence type="ECO:0000313" key="11">
    <source>
        <dbReference type="EMBL" id="JAV06379.1"/>
    </source>
</evidence>